<dbReference type="GeneID" id="60367460"/>
<dbReference type="InterPro" id="IPR021255">
    <property type="entry name" value="DUF2807"/>
</dbReference>
<feature type="domain" description="Putative auto-transporter adhesin head GIN" evidence="2">
    <location>
        <begin position="43"/>
        <end position="247"/>
    </location>
</feature>
<accession>A0A015UQ20</accession>
<dbReference type="RefSeq" id="WP_005783884.1">
    <property type="nucleotide sequence ID" value="NZ_JGCY01000220.1"/>
</dbReference>
<dbReference type="PANTHER" id="PTHR39200">
    <property type="entry name" value="HYPOTHETICAL EXPORTED PROTEIN"/>
    <property type="match status" value="1"/>
</dbReference>
<dbReference type="Gene3D" id="2.160.20.120">
    <property type="match status" value="1"/>
</dbReference>
<evidence type="ECO:0000259" key="2">
    <source>
        <dbReference type="Pfam" id="PF10988"/>
    </source>
</evidence>
<dbReference type="PROSITE" id="PS51257">
    <property type="entry name" value="PROKAR_LIPOPROTEIN"/>
    <property type="match status" value="1"/>
</dbReference>
<gene>
    <name evidence="3" type="ORF">M124_0157</name>
</gene>
<comment type="caution">
    <text evidence="3">The sequence shown here is derived from an EMBL/GenBank/DDBJ whole genome shotgun (WGS) entry which is preliminary data.</text>
</comment>
<evidence type="ECO:0000313" key="4">
    <source>
        <dbReference type="Proteomes" id="UP000020529"/>
    </source>
</evidence>
<evidence type="ECO:0000313" key="3">
    <source>
        <dbReference type="EMBL" id="EXY75948.1"/>
    </source>
</evidence>
<sequence length="259" mass="27592">MKKYILSSLTITFLLLSITACSQGKQISGSSNYITKNIKVGSFDQIKSMSSSDIVYTQKQGAPTVQIYGPDNIVELMETSVSGRTLTIKFKKNTSIRNSGKLEIRVSSPSLKHLSIYGSGNTTFTNGIKSHDELQMSIYGSGNISGNSFSCTKLAARIYGSGNVNLKRISTSDTQVNISGSGNVLLDGKSTEAEYHIAGSGDINATELKVENVNARISGSGSIRCYATENLTGGVSGSGNVAYKGNPQINFSKRGLQKL</sequence>
<protein>
    <recommendedName>
        <fullName evidence="2">Putative auto-transporter adhesin head GIN domain-containing protein</fullName>
    </recommendedName>
</protein>
<reference evidence="3 4" key="1">
    <citation type="submission" date="2014-02" db="EMBL/GenBank/DDBJ databases">
        <authorList>
            <person name="Sears C."/>
            <person name="Carroll K."/>
            <person name="Sack B.R."/>
            <person name="Qadri F."/>
            <person name="Myers L.L."/>
            <person name="Chung G.-T."/>
            <person name="Escheverria P."/>
            <person name="Fraser C.M."/>
            <person name="Sadzewicz L."/>
            <person name="Shefchek K.A."/>
            <person name="Tallon L."/>
            <person name="Das S.P."/>
            <person name="Daugherty S."/>
            <person name="Mongodin E.F."/>
        </authorList>
    </citation>
    <scope>NUCLEOTIDE SEQUENCE [LARGE SCALE GENOMIC DNA]</scope>
    <source>
        <strain evidence="4">3988T(B)14</strain>
    </source>
</reference>
<dbReference type="PATRIC" id="fig|1339315.3.peg.974"/>
<feature type="signal peptide" evidence="1">
    <location>
        <begin position="1"/>
        <end position="22"/>
    </location>
</feature>
<evidence type="ECO:0000256" key="1">
    <source>
        <dbReference type="SAM" id="SignalP"/>
    </source>
</evidence>
<proteinExistence type="predicted"/>
<keyword evidence="1" id="KW-0732">Signal</keyword>
<dbReference type="Proteomes" id="UP000020529">
    <property type="component" value="Unassembled WGS sequence"/>
</dbReference>
<dbReference type="AlphaFoldDB" id="A0A015UQ20"/>
<dbReference type="PANTHER" id="PTHR39200:SF1">
    <property type="entry name" value="AUTO-TRANSPORTER ADHESIN HEAD GIN DOMAIN-CONTAINING PROTEIN-RELATED"/>
    <property type="match status" value="1"/>
</dbReference>
<organism evidence="3 4">
    <name type="scientific">Bacteroides fragilis str. 3988T(B)14</name>
    <dbReference type="NCBI Taxonomy" id="1339315"/>
    <lineage>
        <taxon>Bacteria</taxon>
        <taxon>Pseudomonadati</taxon>
        <taxon>Bacteroidota</taxon>
        <taxon>Bacteroidia</taxon>
        <taxon>Bacteroidales</taxon>
        <taxon>Bacteroidaceae</taxon>
        <taxon>Bacteroides</taxon>
    </lineage>
</organism>
<dbReference type="Pfam" id="PF10988">
    <property type="entry name" value="DUF2807"/>
    <property type="match status" value="1"/>
</dbReference>
<dbReference type="EMBL" id="JGCY01000220">
    <property type="protein sequence ID" value="EXY75948.1"/>
    <property type="molecule type" value="Genomic_DNA"/>
</dbReference>
<name>A0A015UQ20_BACFG</name>
<feature type="chain" id="PRO_5001480048" description="Putative auto-transporter adhesin head GIN domain-containing protein" evidence="1">
    <location>
        <begin position="23"/>
        <end position="259"/>
    </location>
</feature>